<dbReference type="PATRIC" id="fig|1618425.3.peg.327"/>
<dbReference type="InterPro" id="IPR000871">
    <property type="entry name" value="Beta-lactam_class-A"/>
</dbReference>
<dbReference type="Proteomes" id="UP000034785">
    <property type="component" value="Unassembled WGS sequence"/>
</dbReference>
<dbReference type="SUPFAM" id="SSF56601">
    <property type="entry name" value="beta-lactamase/transpeptidase-like"/>
    <property type="match status" value="1"/>
</dbReference>
<dbReference type="GO" id="GO:0046677">
    <property type="term" value="P:response to antibiotic"/>
    <property type="evidence" value="ECO:0007669"/>
    <property type="project" value="InterPro"/>
</dbReference>
<organism evidence="2 3">
    <name type="scientific">Candidatus Daviesbacteria bacterium GW2011_GWA2_42_7</name>
    <dbReference type="NCBI Taxonomy" id="1618425"/>
    <lineage>
        <taxon>Bacteria</taxon>
        <taxon>Candidatus Daviesiibacteriota</taxon>
    </lineage>
</organism>
<evidence type="ECO:0000259" key="1">
    <source>
        <dbReference type="Pfam" id="PF13354"/>
    </source>
</evidence>
<dbReference type="InterPro" id="IPR012338">
    <property type="entry name" value="Beta-lactam/transpept-like"/>
</dbReference>
<comment type="caution">
    <text evidence="2">The sequence shown here is derived from an EMBL/GenBank/DDBJ whole genome shotgun (WGS) entry which is preliminary data.</text>
</comment>
<accession>A0A0G1BBG4</accession>
<dbReference type="GO" id="GO:0008800">
    <property type="term" value="F:beta-lactamase activity"/>
    <property type="evidence" value="ECO:0007669"/>
    <property type="project" value="InterPro"/>
</dbReference>
<reference evidence="2 3" key="1">
    <citation type="journal article" date="2015" name="Nature">
        <title>rRNA introns, odd ribosomes, and small enigmatic genomes across a large radiation of phyla.</title>
        <authorList>
            <person name="Brown C.T."/>
            <person name="Hug L.A."/>
            <person name="Thomas B.C."/>
            <person name="Sharon I."/>
            <person name="Castelle C.J."/>
            <person name="Singh A."/>
            <person name="Wilkins M.J."/>
            <person name="Williams K.H."/>
            <person name="Banfield J.F."/>
        </authorList>
    </citation>
    <scope>NUCLEOTIDE SEQUENCE [LARGE SCALE GENOMIC DNA]</scope>
</reference>
<protein>
    <submittedName>
        <fullName evidence="2">Beta-lactamase</fullName>
    </submittedName>
</protein>
<dbReference type="GO" id="GO:0030655">
    <property type="term" value="P:beta-lactam antibiotic catabolic process"/>
    <property type="evidence" value="ECO:0007669"/>
    <property type="project" value="InterPro"/>
</dbReference>
<dbReference type="InterPro" id="IPR045155">
    <property type="entry name" value="Beta-lactam_cat"/>
</dbReference>
<dbReference type="PANTHER" id="PTHR35333:SF3">
    <property type="entry name" value="BETA-LACTAMASE-TYPE TRANSPEPTIDASE FOLD CONTAINING PROTEIN"/>
    <property type="match status" value="1"/>
</dbReference>
<evidence type="ECO:0000313" key="3">
    <source>
        <dbReference type="Proteomes" id="UP000034785"/>
    </source>
</evidence>
<dbReference type="Pfam" id="PF13354">
    <property type="entry name" value="Beta-lactamase2"/>
    <property type="match status" value="1"/>
</dbReference>
<evidence type="ECO:0000313" key="2">
    <source>
        <dbReference type="EMBL" id="KKS70710.1"/>
    </source>
</evidence>
<dbReference type="EMBL" id="LCEJ01000015">
    <property type="protein sequence ID" value="KKS70710.1"/>
    <property type="molecule type" value="Genomic_DNA"/>
</dbReference>
<gene>
    <name evidence="2" type="ORF">UV41_C0015G0001</name>
</gene>
<name>A0A0G1BBG4_9BACT</name>
<dbReference type="Gene3D" id="3.40.710.10">
    <property type="entry name" value="DD-peptidase/beta-lactamase superfamily"/>
    <property type="match status" value="1"/>
</dbReference>
<proteinExistence type="predicted"/>
<dbReference type="PRINTS" id="PR00118">
    <property type="entry name" value="BLACTAMASEA"/>
</dbReference>
<feature type="domain" description="Beta-lactamase class A catalytic" evidence="1">
    <location>
        <begin position="67"/>
        <end position="269"/>
    </location>
</feature>
<dbReference type="AlphaFoldDB" id="A0A0G1BBG4"/>
<sequence length="319" mass="35335">MSSHTKLGIWTLIIIVSLVVLAKFSGVSASKTYSFDFTKGITLEYTDNVLREIVERNLKGVEGDFAIFIENMSGDERYPLAVNEQYPSASLYKLVLMAAGLKEEEQGSLKMEDTVSATKAHLTDVLGSVDFGYEDVSGGIEYTIEEALTRVGRISDNFAAIMLTEKLRRGSTFDPLAKMALELGMENTNLNPKGDELITTTASDIATFFKKLYKGQVVSKTVSDKIIGFLALSKINDRIPAQLPKEVKIVHKTGELSRIRHDAGIVYLDKEVEGASESAVPKKAYLLVMLSKNLKYENDGVEAFANISKEVWEYFSKKI</sequence>
<dbReference type="PANTHER" id="PTHR35333">
    <property type="entry name" value="BETA-LACTAMASE"/>
    <property type="match status" value="1"/>
</dbReference>